<protein>
    <submittedName>
        <fullName evidence="2">DUF4192 domain-containing protein</fullName>
    </submittedName>
</protein>
<reference evidence="2" key="1">
    <citation type="submission" date="2022-09" db="EMBL/GenBank/DDBJ databases">
        <authorList>
            <person name="Li D."/>
            <person name="Cheng J."/>
            <person name="Li Y."/>
        </authorList>
    </citation>
    <scope>NUCLEOTIDE SEQUENCE</scope>
    <source>
        <strain evidence="2">DL</strain>
    </source>
</reference>
<evidence type="ECO:0000256" key="1">
    <source>
        <dbReference type="SAM" id="MobiDB-lite"/>
    </source>
</evidence>
<dbReference type="EMBL" id="CP106856">
    <property type="protein sequence ID" value="UYB37354.1"/>
    <property type="molecule type" value="Genomic_DNA"/>
</dbReference>
<dbReference type="Proteomes" id="UP001063368">
    <property type="component" value="Chromosome"/>
</dbReference>
<organism evidence="2 3">
    <name type="scientific">Arthrobacter koreensis</name>
    <dbReference type="NCBI Taxonomy" id="199136"/>
    <lineage>
        <taxon>Bacteria</taxon>
        <taxon>Bacillati</taxon>
        <taxon>Actinomycetota</taxon>
        <taxon>Actinomycetes</taxon>
        <taxon>Micrococcales</taxon>
        <taxon>Micrococcaceae</taxon>
        <taxon>Arthrobacter</taxon>
    </lineage>
</organism>
<keyword evidence="3" id="KW-1185">Reference proteome</keyword>
<name>A0ABY6FVU3_9MICC</name>
<evidence type="ECO:0000313" key="3">
    <source>
        <dbReference type="Proteomes" id="UP001063368"/>
    </source>
</evidence>
<accession>A0ABY6FVU3</accession>
<proteinExistence type="predicted"/>
<gene>
    <name evidence="2" type="ORF">N9A08_06860</name>
</gene>
<dbReference type="RefSeq" id="WP_263128807.1">
    <property type="nucleotide sequence ID" value="NZ_CP106856.1"/>
</dbReference>
<feature type="compositionally biased region" description="Gly residues" evidence="1">
    <location>
        <begin position="30"/>
        <end position="39"/>
    </location>
</feature>
<feature type="region of interest" description="Disordered" evidence="1">
    <location>
        <begin position="1"/>
        <end position="42"/>
    </location>
</feature>
<sequence>MSEFQNTGRPDAGRQSAPRRHHPAADTADGGPGADGAGAGTTEVLRAGTPQDILAFVPHCLGFTPQESLVLLGLRGARLGATLRLDLPGASCAGDSPGLDSLELISGYADRITSLLSNDEDTDGVLAVLYTNLVPEEGTPPPYSALMDILCSELERHGLIVRDAWLTGNGTWRAYFCTDPGCCPWPGHPTDGIAGSRLGAELVYRGSAFAPSLEGSLEGTLRRAGTLRTAAMDARIGEVRRRMEGRWGSPDVFDEVLAAWDRRMCSATRLPPSEPVDPNPGRNGHEGDALLLASLECKPVRDAVLVLAASGMAAAAQGIRHVLHPDLVPDTPNAGQEPSALAGQQFRSMLIGRSRSAPDWERLDAVHSVFCNLLLRAAGEPAAALLTLLGWVEWARGRSSRAELSLSAALREVPGYRLAALLRELLRRGELPQWALSPLTAWHGGPGA</sequence>
<dbReference type="InterPro" id="IPR025447">
    <property type="entry name" value="DUF4192"/>
</dbReference>
<dbReference type="Pfam" id="PF13830">
    <property type="entry name" value="DUF4192"/>
    <property type="match status" value="2"/>
</dbReference>
<evidence type="ECO:0000313" key="2">
    <source>
        <dbReference type="EMBL" id="UYB37354.1"/>
    </source>
</evidence>